<keyword evidence="1" id="KW-0472">Membrane</keyword>
<accession>A0AA39MQM8</accession>
<evidence type="ECO:0000313" key="3">
    <source>
        <dbReference type="Proteomes" id="UP001175211"/>
    </source>
</evidence>
<evidence type="ECO:0000256" key="1">
    <source>
        <dbReference type="SAM" id="Phobius"/>
    </source>
</evidence>
<protein>
    <submittedName>
        <fullName evidence="2">Uncharacterized protein</fullName>
    </submittedName>
</protein>
<organism evidence="2 3">
    <name type="scientific">Armillaria tabescens</name>
    <name type="common">Ringless honey mushroom</name>
    <name type="synonym">Agaricus tabescens</name>
    <dbReference type="NCBI Taxonomy" id="1929756"/>
    <lineage>
        <taxon>Eukaryota</taxon>
        <taxon>Fungi</taxon>
        <taxon>Dikarya</taxon>
        <taxon>Basidiomycota</taxon>
        <taxon>Agaricomycotina</taxon>
        <taxon>Agaricomycetes</taxon>
        <taxon>Agaricomycetidae</taxon>
        <taxon>Agaricales</taxon>
        <taxon>Marasmiineae</taxon>
        <taxon>Physalacriaceae</taxon>
        <taxon>Desarmillaria</taxon>
    </lineage>
</organism>
<keyword evidence="3" id="KW-1185">Reference proteome</keyword>
<keyword evidence="1" id="KW-1133">Transmembrane helix</keyword>
<proteinExistence type="predicted"/>
<dbReference type="Proteomes" id="UP001175211">
    <property type="component" value="Unassembled WGS sequence"/>
</dbReference>
<name>A0AA39MQM8_ARMTA</name>
<dbReference type="EMBL" id="JAUEPS010000064">
    <property type="protein sequence ID" value="KAK0442474.1"/>
    <property type="molecule type" value="Genomic_DNA"/>
</dbReference>
<reference evidence="2" key="1">
    <citation type="submission" date="2023-06" db="EMBL/GenBank/DDBJ databases">
        <authorList>
            <consortium name="Lawrence Berkeley National Laboratory"/>
            <person name="Ahrendt S."/>
            <person name="Sahu N."/>
            <person name="Indic B."/>
            <person name="Wong-Bajracharya J."/>
            <person name="Merenyi Z."/>
            <person name="Ke H.-M."/>
            <person name="Monk M."/>
            <person name="Kocsube S."/>
            <person name="Drula E."/>
            <person name="Lipzen A."/>
            <person name="Balint B."/>
            <person name="Henrissat B."/>
            <person name="Andreopoulos B."/>
            <person name="Martin F.M."/>
            <person name="Harder C.B."/>
            <person name="Rigling D."/>
            <person name="Ford K.L."/>
            <person name="Foster G.D."/>
            <person name="Pangilinan J."/>
            <person name="Papanicolaou A."/>
            <person name="Barry K."/>
            <person name="LaButti K."/>
            <person name="Viragh M."/>
            <person name="Koriabine M."/>
            <person name="Yan M."/>
            <person name="Riley R."/>
            <person name="Champramary S."/>
            <person name="Plett K.L."/>
            <person name="Tsai I.J."/>
            <person name="Slot J."/>
            <person name="Sipos G."/>
            <person name="Plett J."/>
            <person name="Nagy L.G."/>
            <person name="Grigoriev I.V."/>
        </authorList>
    </citation>
    <scope>NUCLEOTIDE SEQUENCE</scope>
    <source>
        <strain evidence="2">CCBAS 213</strain>
    </source>
</reference>
<gene>
    <name evidence="2" type="ORF">EV420DRAFT_1075482</name>
</gene>
<dbReference type="GeneID" id="85349221"/>
<keyword evidence="1" id="KW-0812">Transmembrane</keyword>
<feature type="transmembrane region" description="Helical" evidence="1">
    <location>
        <begin position="171"/>
        <end position="197"/>
    </location>
</feature>
<comment type="caution">
    <text evidence="2">The sequence shown here is derived from an EMBL/GenBank/DDBJ whole genome shotgun (WGS) entry which is preliminary data.</text>
</comment>
<dbReference type="RefSeq" id="XP_060324292.1">
    <property type="nucleotide sequence ID" value="XM_060465673.1"/>
</dbReference>
<sequence length="198" mass="21637">MTGASLVPISTKIDWMALYPTCTLQLSPQLDDIIRCPRGWVATSESASAPTRSLEAAELVITFAVASDANIFVRLSATTVALGYPIPASSLMLDSSGVLKFHATALRFQLRLAGIESMEDKCLPSLIHTARQWSRKKCLLASVIWQMISTKMAESSAILQFPCRFPCDGQLFFLVPAVLFSPLPVCSISYTVSLCIFR</sequence>
<evidence type="ECO:0000313" key="2">
    <source>
        <dbReference type="EMBL" id="KAK0442474.1"/>
    </source>
</evidence>
<dbReference type="AlphaFoldDB" id="A0AA39MQM8"/>